<evidence type="ECO:0000313" key="4">
    <source>
        <dbReference type="Proteomes" id="UP000181909"/>
    </source>
</evidence>
<dbReference type="GO" id="GO:0005506">
    <property type="term" value="F:iron ion binding"/>
    <property type="evidence" value="ECO:0007669"/>
    <property type="project" value="InterPro"/>
</dbReference>
<dbReference type="PRINTS" id="PR00359">
    <property type="entry name" value="BP450"/>
</dbReference>
<dbReference type="InterPro" id="IPR002397">
    <property type="entry name" value="Cyt_P450_B"/>
</dbReference>
<reference evidence="3 4" key="1">
    <citation type="submission" date="2016-11" db="EMBL/GenBank/DDBJ databases">
        <authorList>
            <person name="Jaros S."/>
            <person name="Januszkiewicz K."/>
            <person name="Wedrychowicz H."/>
        </authorList>
    </citation>
    <scope>NUCLEOTIDE SEQUENCE [LARGE SCALE GENOMIC DNA]</scope>
    <source>
        <strain evidence="3 4">OK807</strain>
    </source>
</reference>
<comment type="similarity">
    <text evidence="1">Belongs to the cytochrome P450 family.</text>
</comment>
<gene>
    <name evidence="3" type="ORF">SAMN02787144_102617</name>
</gene>
<name>A0A1K2F1L5_STRAR</name>
<evidence type="ECO:0000256" key="1">
    <source>
        <dbReference type="ARBA" id="ARBA00010617"/>
    </source>
</evidence>
<feature type="compositionally biased region" description="Basic and acidic residues" evidence="2">
    <location>
        <begin position="79"/>
        <end position="89"/>
    </location>
</feature>
<dbReference type="PANTHER" id="PTHR46696">
    <property type="entry name" value="P450, PUTATIVE (EUROFUNG)-RELATED"/>
    <property type="match status" value="1"/>
</dbReference>
<dbReference type="InterPro" id="IPR001128">
    <property type="entry name" value="Cyt_P450"/>
</dbReference>
<organism evidence="3 4">
    <name type="scientific">Streptomyces atratus</name>
    <dbReference type="NCBI Taxonomy" id="1893"/>
    <lineage>
        <taxon>Bacteria</taxon>
        <taxon>Bacillati</taxon>
        <taxon>Actinomycetota</taxon>
        <taxon>Actinomycetes</taxon>
        <taxon>Kitasatosporales</taxon>
        <taxon>Streptomycetaceae</taxon>
        <taxon>Streptomyces</taxon>
    </lineage>
</organism>
<protein>
    <submittedName>
        <fullName evidence="3">Cytochrome P450</fullName>
    </submittedName>
</protein>
<dbReference type="Gene3D" id="1.10.630.10">
    <property type="entry name" value="Cytochrome P450"/>
    <property type="match status" value="1"/>
</dbReference>
<feature type="region of interest" description="Disordered" evidence="2">
    <location>
        <begin position="75"/>
        <end position="139"/>
    </location>
</feature>
<dbReference type="Proteomes" id="UP000181909">
    <property type="component" value="Unassembled WGS sequence"/>
</dbReference>
<dbReference type="InterPro" id="IPR036396">
    <property type="entry name" value="Cyt_P450_sf"/>
</dbReference>
<evidence type="ECO:0000313" key="3">
    <source>
        <dbReference type="EMBL" id="SFY40901.1"/>
    </source>
</evidence>
<dbReference type="EMBL" id="FPJO01000026">
    <property type="protein sequence ID" value="SFY40901.1"/>
    <property type="molecule type" value="Genomic_DNA"/>
</dbReference>
<dbReference type="GO" id="GO:0016705">
    <property type="term" value="F:oxidoreductase activity, acting on paired donors, with incorporation or reduction of molecular oxygen"/>
    <property type="evidence" value="ECO:0007669"/>
    <property type="project" value="InterPro"/>
</dbReference>
<dbReference type="AlphaFoldDB" id="A0A1K2F1L5"/>
<dbReference type="SUPFAM" id="SSF48264">
    <property type="entry name" value="Cytochrome P450"/>
    <property type="match status" value="1"/>
</dbReference>
<evidence type="ECO:0000256" key="2">
    <source>
        <dbReference type="SAM" id="MobiDB-lite"/>
    </source>
</evidence>
<dbReference type="Pfam" id="PF00067">
    <property type="entry name" value="p450"/>
    <property type="match status" value="1"/>
</dbReference>
<proteinExistence type="inferred from homology"/>
<sequence length="139" mass="15400">MTTVNLITNGMLTLLRNPEVLHRLREDARLAVPLVEELLRFEPPVQLPPQRTTLADIDIAGTTIPRGASLWLVLASGNRDPKTRPDRTRPQARRPAPAGGPAPVPAERRAARTPSSERRLRRTPFLKPVVRNTMGGSRP</sequence>
<dbReference type="STRING" id="1893.SAMN02787144_102617"/>
<dbReference type="GO" id="GO:0020037">
    <property type="term" value="F:heme binding"/>
    <property type="evidence" value="ECO:0007669"/>
    <property type="project" value="InterPro"/>
</dbReference>
<dbReference type="GO" id="GO:0004497">
    <property type="term" value="F:monooxygenase activity"/>
    <property type="evidence" value="ECO:0007669"/>
    <property type="project" value="InterPro"/>
</dbReference>
<feature type="compositionally biased region" description="Basic and acidic residues" evidence="2">
    <location>
        <begin position="106"/>
        <end position="118"/>
    </location>
</feature>
<dbReference type="PANTHER" id="PTHR46696:SF1">
    <property type="entry name" value="CYTOCHROME P450 YJIB-RELATED"/>
    <property type="match status" value="1"/>
</dbReference>
<accession>A0A1K2F1L5</accession>